<dbReference type="InterPro" id="IPR036779">
    <property type="entry name" value="LysM_dom_sf"/>
</dbReference>
<evidence type="ECO:0000256" key="4">
    <source>
        <dbReference type="SAM" id="SignalP"/>
    </source>
</evidence>
<name>A0ABV4CES5_9PSEU</name>
<feature type="chain" id="PRO_5046239920" evidence="4">
    <location>
        <begin position="38"/>
        <end position="212"/>
    </location>
</feature>
<dbReference type="CDD" id="cd00118">
    <property type="entry name" value="LysM"/>
    <property type="match status" value="1"/>
</dbReference>
<dbReference type="PANTHER" id="PTHR34700:SF4">
    <property type="entry name" value="PHAGE-LIKE ELEMENT PBSX PROTEIN XKDP"/>
    <property type="match status" value="1"/>
</dbReference>
<feature type="signal peptide" evidence="4">
    <location>
        <begin position="1"/>
        <end position="37"/>
    </location>
</feature>
<dbReference type="InterPro" id="IPR023346">
    <property type="entry name" value="Lysozyme-like_dom_sf"/>
</dbReference>
<dbReference type="Proteomes" id="UP001564626">
    <property type="component" value="Unassembled WGS sequence"/>
</dbReference>
<feature type="domain" description="LysM" evidence="5">
    <location>
        <begin position="165"/>
        <end position="211"/>
    </location>
</feature>
<dbReference type="Pfam" id="PF01476">
    <property type="entry name" value="LysM"/>
    <property type="match status" value="1"/>
</dbReference>
<comment type="caution">
    <text evidence="6">The sequence shown here is derived from an EMBL/GenBank/DDBJ whole genome shotgun (WGS) entry which is preliminary data.</text>
</comment>
<evidence type="ECO:0000259" key="5">
    <source>
        <dbReference type="PROSITE" id="PS51782"/>
    </source>
</evidence>
<keyword evidence="7" id="KW-1185">Reference proteome</keyword>
<reference evidence="6 7" key="1">
    <citation type="submission" date="2024-08" db="EMBL/GenBank/DDBJ databases">
        <title>Genome mining of Saccharopolyspora cebuensis PGLac3 from Nigerian medicinal plant.</title>
        <authorList>
            <person name="Ezeobiora C.E."/>
            <person name="Igbokwe N.H."/>
            <person name="Amin D.H."/>
            <person name="Mendie U.E."/>
        </authorList>
    </citation>
    <scope>NUCLEOTIDE SEQUENCE [LARGE SCALE GENOMIC DNA]</scope>
    <source>
        <strain evidence="6 7">PGLac3</strain>
    </source>
</reference>
<protein>
    <submittedName>
        <fullName evidence="6">Transglycosylase family protein</fullName>
    </submittedName>
</protein>
<dbReference type="SMART" id="SM00257">
    <property type="entry name" value="LysM"/>
    <property type="match status" value="1"/>
</dbReference>
<dbReference type="Gene3D" id="1.10.530.10">
    <property type="match status" value="1"/>
</dbReference>
<comment type="similarity">
    <text evidence="1">Belongs to the transglycosylase family. Rpf subfamily.</text>
</comment>
<dbReference type="RefSeq" id="WP_369774457.1">
    <property type="nucleotide sequence ID" value="NZ_JBGEHV010000001.1"/>
</dbReference>
<evidence type="ECO:0000256" key="3">
    <source>
        <dbReference type="SAM" id="MobiDB-lite"/>
    </source>
</evidence>
<proteinExistence type="inferred from homology"/>
<feature type="compositionally biased region" description="Low complexity" evidence="3">
    <location>
        <begin position="131"/>
        <end position="151"/>
    </location>
</feature>
<dbReference type="InterPro" id="IPR018392">
    <property type="entry name" value="LysM"/>
</dbReference>
<dbReference type="InterPro" id="IPR052196">
    <property type="entry name" value="Bact_Kbp"/>
</dbReference>
<dbReference type="Pfam" id="PF06737">
    <property type="entry name" value="Transglycosylas"/>
    <property type="match status" value="1"/>
</dbReference>
<feature type="region of interest" description="Disordered" evidence="3">
    <location>
        <begin position="130"/>
        <end position="169"/>
    </location>
</feature>
<feature type="compositionally biased region" description="Polar residues" evidence="3">
    <location>
        <begin position="157"/>
        <end position="169"/>
    </location>
</feature>
<dbReference type="EMBL" id="JBGEHV010000001">
    <property type="protein sequence ID" value="MEY8037914.1"/>
    <property type="molecule type" value="Genomic_DNA"/>
</dbReference>
<accession>A0ABV4CES5</accession>
<dbReference type="PROSITE" id="PS51782">
    <property type="entry name" value="LYSM"/>
    <property type="match status" value="1"/>
</dbReference>
<organism evidence="6 7">
    <name type="scientific">Saccharopolyspora cebuensis</name>
    <dbReference type="NCBI Taxonomy" id="418759"/>
    <lineage>
        <taxon>Bacteria</taxon>
        <taxon>Bacillati</taxon>
        <taxon>Actinomycetota</taxon>
        <taxon>Actinomycetes</taxon>
        <taxon>Pseudonocardiales</taxon>
        <taxon>Pseudonocardiaceae</taxon>
        <taxon>Saccharopolyspora</taxon>
    </lineage>
</organism>
<dbReference type="Gene3D" id="3.10.350.10">
    <property type="entry name" value="LysM domain"/>
    <property type="match status" value="1"/>
</dbReference>
<evidence type="ECO:0000256" key="1">
    <source>
        <dbReference type="ARBA" id="ARBA00010830"/>
    </source>
</evidence>
<dbReference type="CDD" id="cd13925">
    <property type="entry name" value="RPF"/>
    <property type="match status" value="1"/>
</dbReference>
<dbReference type="SUPFAM" id="SSF53955">
    <property type="entry name" value="Lysozyme-like"/>
    <property type="match status" value="1"/>
</dbReference>
<gene>
    <name evidence="6" type="ORF">AB8O55_00740</name>
</gene>
<sequence>MASSRGKHRKTGRTAARVAVTGAVIAAPVVLALPANAASESTWDAVAQCESGGNWQINTGNGYSGGLQFSPSTWSAYGGDQYAANAADATREQQIAVAERVLQGQGPGAWPVCSQEAGLTAGGDLAHQDVSAEAQSSGETGSSQSSETSGSDRSQQEQHTSADGSSYTVRSGDTLGSIAALYGVDWQKLHELNTDEISDPNLIFPGQELALR</sequence>
<keyword evidence="4" id="KW-0732">Signal</keyword>
<evidence type="ECO:0000313" key="6">
    <source>
        <dbReference type="EMBL" id="MEY8037914.1"/>
    </source>
</evidence>
<dbReference type="SUPFAM" id="SSF54106">
    <property type="entry name" value="LysM domain"/>
    <property type="match status" value="1"/>
</dbReference>
<dbReference type="InterPro" id="IPR010618">
    <property type="entry name" value="RPF"/>
</dbReference>
<evidence type="ECO:0000313" key="7">
    <source>
        <dbReference type="Proteomes" id="UP001564626"/>
    </source>
</evidence>
<dbReference type="PANTHER" id="PTHR34700">
    <property type="entry name" value="POTASSIUM BINDING PROTEIN KBP"/>
    <property type="match status" value="1"/>
</dbReference>
<evidence type="ECO:0000256" key="2">
    <source>
        <dbReference type="ARBA" id="ARBA00022801"/>
    </source>
</evidence>
<keyword evidence="2" id="KW-0378">Hydrolase</keyword>